<feature type="compositionally biased region" description="Polar residues" evidence="1">
    <location>
        <begin position="755"/>
        <end position="781"/>
    </location>
</feature>
<feature type="region of interest" description="Disordered" evidence="1">
    <location>
        <begin position="964"/>
        <end position="995"/>
    </location>
</feature>
<feature type="compositionally biased region" description="Polar residues" evidence="1">
    <location>
        <begin position="737"/>
        <end position="748"/>
    </location>
</feature>
<organism evidence="2 3">
    <name type="scientific">Lophiostoma macrostomum CBS 122681</name>
    <dbReference type="NCBI Taxonomy" id="1314788"/>
    <lineage>
        <taxon>Eukaryota</taxon>
        <taxon>Fungi</taxon>
        <taxon>Dikarya</taxon>
        <taxon>Ascomycota</taxon>
        <taxon>Pezizomycotina</taxon>
        <taxon>Dothideomycetes</taxon>
        <taxon>Pleosporomycetidae</taxon>
        <taxon>Pleosporales</taxon>
        <taxon>Lophiostomataceae</taxon>
        <taxon>Lophiostoma</taxon>
    </lineage>
</organism>
<dbReference type="CDD" id="cd10170">
    <property type="entry name" value="ASKHA_NBD_HSP70"/>
    <property type="match status" value="1"/>
</dbReference>
<feature type="compositionally biased region" description="Low complexity" evidence="1">
    <location>
        <begin position="797"/>
        <end position="814"/>
    </location>
</feature>
<evidence type="ECO:0000313" key="3">
    <source>
        <dbReference type="Proteomes" id="UP000799324"/>
    </source>
</evidence>
<dbReference type="AlphaFoldDB" id="A0A6A6T2B1"/>
<dbReference type="Proteomes" id="UP000799324">
    <property type="component" value="Unassembled WGS sequence"/>
</dbReference>
<feature type="compositionally biased region" description="Polar residues" evidence="1">
    <location>
        <begin position="681"/>
        <end position="694"/>
    </location>
</feature>
<protein>
    <recommendedName>
        <fullName evidence="4">Actin-like ATPase domain-containing protein</fullName>
    </recommendedName>
</protein>
<dbReference type="EMBL" id="MU004396">
    <property type="protein sequence ID" value="KAF2652664.1"/>
    <property type="molecule type" value="Genomic_DNA"/>
</dbReference>
<feature type="compositionally biased region" description="Polar residues" evidence="1">
    <location>
        <begin position="869"/>
        <end position="884"/>
    </location>
</feature>
<dbReference type="InterPro" id="IPR043129">
    <property type="entry name" value="ATPase_NBD"/>
</dbReference>
<evidence type="ECO:0000313" key="2">
    <source>
        <dbReference type="EMBL" id="KAF2652664.1"/>
    </source>
</evidence>
<dbReference type="PANTHER" id="PTHR42749">
    <property type="entry name" value="CELL SHAPE-DETERMINING PROTEIN MREB"/>
    <property type="match status" value="1"/>
</dbReference>
<sequence>MGQTNSRPAPSHGDASPSKRILVLGVDKGMTKTCAAYAFVEPGRDPRTIVGHEVHAIYNWPGKRKQDVNHIPTVVSYSRKDNSEGATGETIISIGYEAQRVEKRTGFKANTPESDVVVVRNFKILLDPRPQTADLLGEQEEGRVLRETLDRAKELGYVSDDLDVVHHFDTAVFSHCINQIRIERPDFDDDNGLLVTVALPYEWVDISAQKFVSGVEKAVHEAGVRNFVHVLPFNESQASAEGVLKQVSSGILNPNDLLLSVDCGGATIDAVINEIQEVAPIKISKRASKPESRKSSSTHINTILEEEFWKVLTPKRAEIEEPSEGVTLRSIIGGRLMSRVEEDIKPVADPSEPQTLNHYIDIRGLKPDPENHMIEKGKLVITKKHLEPPFRQSMSSIIELLESQVGQIGEHRIRLKAIVLTGGYANSPWTSGDVKAWATKFSRENNITVHFMKARESGSMVAIGLVLQGCCSLGSASELAKARFNIGCMYSIPAQYNMQQCPEISPLAKWRRKDTNFTIEPAPKGKGRYIANLVKYIITKGDMYSPDEPLTLDYEYFFYESETTEIRETLVMNHNDCVKDLYPFDSLENADPVVFDVAELLAGLKFRGSEGKRYQHFRGEVRISVRETTMQISLKAWHNNKTIHVKTMNIAPLFQTEPALDEAIVGHPLRRAGEDDGIADITSSARPQSNANQSPRKRRYVSDTVGDVGFDGQESENLVGSGTRSPPKRKNTRRWKNTQPTDRSQTGTIAMPRRSNASTNASQSPQRRQYTLNSSQPQTGTLAGPSGSAARPKTGFLSVTTPTSSSLLPDDTLPFQDGGNNSPFDKDGTTEATQQDHAQPSRPIPTGPRTTMHSRRYVGRGVEYVHPTSRMSTATPSKQPTAGHSNYWPPRFQSSHKNNTVDSSSTQIPAPTTGRSSLTDDERKRFEREGRCNYCRQVTTPPHRALECPLNSGKRSHHRYLSIDHYSPHENYSPPNHYSPRSYYAQADHYSPPHH</sequence>
<feature type="compositionally biased region" description="Polar residues" evidence="1">
    <location>
        <begin position="715"/>
        <end position="724"/>
    </location>
</feature>
<name>A0A6A6T2B1_9PLEO</name>
<accession>A0A6A6T2B1</accession>
<keyword evidence="3" id="KW-1185">Reference proteome</keyword>
<gene>
    <name evidence="2" type="ORF">K491DRAFT_718714</name>
</gene>
<dbReference type="PANTHER" id="PTHR42749:SF1">
    <property type="entry name" value="CELL SHAPE-DETERMINING PROTEIN MREB"/>
    <property type="match status" value="1"/>
</dbReference>
<reference evidence="2" key="1">
    <citation type="journal article" date="2020" name="Stud. Mycol.">
        <title>101 Dothideomycetes genomes: a test case for predicting lifestyles and emergence of pathogens.</title>
        <authorList>
            <person name="Haridas S."/>
            <person name="Albert R."/>
            <person name="Binder M."/>
            <person name="Bloem J."/>
            <person name="Labutti K."/>
            <person name="Salamov A."/>
            <person name="Andreopoulos B."/>
            <person name="Baker S."/>
            <person name="Barry K."/>
            <person name="Bills G."/>
            <person name="Bluhm B."/>
            <person name="Cannon C."/>
            <person name="Castanera R."/>
            <person name="Culley D."/>
            <person name="Daum C."/>
            <person name="Ezra D."/>
            <person name="Gonzalez J."/>
            <person name="Henrissat B."/>
            <person name="Kuo A."/>
            <person name="Liang C."/>
            <person name="Lipzen A."/>
            <person name="Lutzoni F."/>
            <person name="Magnuson J."/>
            <person name="Mondo S."/>
            <person name="Nolan M."/>
            <person name="Ohm R."/>
            <person name="Pangilinan J."/>
            <person name="Park H.-J."/>
            <person name="Ramirez L."/>
            <person name="Alfaro M."/>
            <person name="Sun H."/>
            <person name="Tritt A."/>
            <person name="Yoshinaga Y."/>
            <person name="Zwiers L.-H."/>
            <person name="Turgeon B."/>
            <person name="Goodwin S."/>
            <person name="Spatafora J."/>
            <person name="Crous P."/>
            <person name="Grigoriev I."/>
        </authorList>
    </citation>
    <scope>NUCLEOTIDE SEQUENCE</scope>
    <source>
        <strain evidence="2">CBS 122681</strain>
    </source>
</reference>
<evidence type="ECO:0000256" key="1">
    <source>
        <dbReference type="SAM" id="MobiDB-lite"/>
    </source>
</evidence>
<proteinExistence type="predicted"/>
<feature type="region of interest" description="Disordered" evidence="1">
    <location>
        <begin position="675"/>
        <end position="924"/>
    </location>
</feature>
<feature type="compositionally biased region" description="Polar residues" evidence="1">
    <location>
        <begin position="892"/>
        <end position="917"/>
    </location>
</feature>
<dbReference type="SUPFAM" id="SSF53067">
    <property type="entry name" value="Actin-like ATPase domain"/>
    <property type="match status" value="1"/>
</dbReference>
<evidence type="ECO:0008006" key="4">
    <source>
        <dbReference type="Google" id="ProtNLM"/>
    </source>
</evidence>
<feature type="compositionally biased region" description="Basic residues" evidence="1">
    <location>
        <begin position="726"/>
        <end position="736"/>
    </location>
</feature>